<dbReference type="InterPro" id="IPR009858">
    <property type="entry name" value="DUF1415"/>
</dbReference>
<dbReference type="OrthoDB" id="277390at2"/>
<dbReference type="AlphaFoldDB" id="A0A1Y0EQQ6"/>
<dbReference type="RefSeq" id="WP_087282696.1">
    <property type="nucleotide sequence ID" value="NZ_CP021455.1"/>
</dbReference>
<proteinExistence type="predicted"/>
<evidence type="ECO:0000313" key="1">
    <source>
        <dbReference type="EMBL" id="ARU05994.1"/>
    </source>
</evidence>
<dbReference type="KEGG" id="cser:CCO03_16145"/>
<gene>
    <name evidence="1" type="ORF">CCO03_16145</name>
</gene>
<protein>
    <submittedName>
        <fullName evidence="1">Peptidase</fullName>
    </submittedName>
</protein>
<sequence>MNEHDEVIADTRRWVERAVIGLNLCPFAKAVQHKGQVHYAVSSAEDVPGLLKDLAVQLQALIDQDPEDRDTTLLMVPHGFDDFLVFNDFLDLADELLVEMALEGEVQVASFHPRFQFEGTAASDIGNATNRSPYPTLHLLREASIDRAVEAFPEAEAIFEANIATLTELGAAGWQALQVGPGDAAKAAGEATPATRQDAS</sequence>
<reference evidence="1 2" key="1">
    <citation type="submission" date="2017-05" db="EMBL/GenBank/DDBJ databases">
        <authorList>
            <person name="Song R."/>
            <person name="Chenine A.L."/>
            <person name="Ruprecht R.M."/>
        </authorList>
    </citation>
    <scope>NUCLEOTIDE SEQUENCE [LARGE SCALE GENOMIC DNA]</scope>
    <source>
        <strain evidence="1 2">DSM 26136</strain>
    </source>
</reference>
<dbReference type="Proteomes" id="UP000196138">
    <property type="component" value="Chromosome"/>
</dbReference>
<keyword evidence="2" id="KW-1185">Reference proteome</keyword>
<dbReference type="Pfam" id="PF07209">
    <property type="entry name" value="DUF1415"/>
    <property type="match status" value="1"/>
</dbReference>
<organism evidence="1 2">
    <name type="scientific">Comamonas serinivorans</name>
    <dbReference type="NCBI Taxonomy" id="1082851"/>
    <lineage>
        <taxon>Bacteria</taxon>
        <taxon>Pseudomonadati</taxon>
        <taxon>Pseudomonadota</taxon>
        <taxon>Betaproteobacteria</taxon>
        <taxon>Burkholderiales</taxon>
        <taxon>Comamonadaceae</taxon>
        <taxon>Comamonas</taxon>
    </lineage>
</organism>
<dbReference type="EMBL" id="CP021455">
    <property type="protein sequence ID" value="ARU05994.1"/>
    <property type="molecule type" value="Genomic_DNA"/>
</dbReference>
<evidence type="ECO:0000313" key="2">
    <source>
        <dbReference type="Proteomes" id="UP000196138"/>
    </source>
</evidence>
<accession>A0A1Y0EQQ6</accession>
<name>A0A1Y0EQQ6_9BURK</name>